<keyword evidence="1" id="KW-1133">Transmembrane helix</keyword>
<keyword evidence="1" id="KW-0472">Membrane</keyword>
<feature type="transmembrane region" description="Helical" evidence="1">
    <location>
        <begin position="83"/>
        <end position="104"/>
    </location>
</feature>
<evidence type="ECO:0000256" key="1">
    <source>
        <dbReference type="SAM" id="Phobius"/>
    </source>
</evidence>
<keyword evidence="1" id="KW-0812">Transmembrane</keyword>
<protein>
    <recommendedName>
        <fullName evidence="4">Integral membrane protein</fullName>
    </recommendedName>
</protein>
<dbReference type="EMBL" id="BAAASJ010000022">
    <property type="protein sequence ID" value="GAA2629490.1"/>
    <property type="molecule type" value="Genomic_DNA"/>
</dbReference>
<keyword evidence="3" id="KW-1185">Reference proteome</keyword>
<accession>A0ABP6CWI6</accession>
<feature type="transmembrane region" description="Helical" evidence="1">
    <location>
        <begin position="110"/>
        <end position="130"/>
    </location>
</feature>
<gene>
    <name evidence="2" type="ORF">GCM10010307_20310</name>
</gene>
<evidence type="ECO:0000313" key="2">
    <source>
        <dbReference type="EMBL" id="GAA2629490.1"/>
    </source>
</evidence>
<dbReference type="Pfam" id="PF19545">
    <property type="entry name" value="DUF6069"/>
    <property type="match status" value="1"/>
</dbReference>
<name>A0ABP6CWI6_9ACTN</name>
<sequence>MSVTSEAVAARRGPLVVAGGVLAAIVVGSLADAVLALLALAVGAPDDFQPLMPGSYIFLTTVGVVAGAIGWAIIRKVSKGPEALLRWLVPTVVAVSFVPDFLLFGEGGAAGVVALLLMHVVVAVVAVVAYRKVMPLS</sequence>
<reference evidence="3" key="1">
    <citation type="journal article" date="2019" name="Int. J. Syst. Evol. Microbiol.">
        <title>The Global Catalogue of Microorganisms (GCM) 10K type strain sequencing project: providing services to taxonomists for standard genome sequencing and annotation.</title>
        <authorList>
            <consortium name="The Broad Institute Genomics Platform"/>
            <consortium name="The Broad Institute Genome Sequencing Center for Infectious Disease"/>
            <person name="Wu L."/>
            <person name="Ma J."/>
        </authorList>
    </citation>
    <scope>NUCLEOTIDE SEQUENCE [LARGE SCALE GENOMIC DNA]</scope>
    <source>
        <strain evidence="3">JCM 4524</strain>
    </source>
</reference>
<dbReference type="InterPro" id="IPR045713">
    <property type="entry name" value="DUF6069"/>
</dbReference>
<evidence type="ECO:0008006" key="4">
    <source>
        <dbReference type="Google" id="ProtNLM"/>
    </source>
</evidence>
<proteinExistence type="predicted"/>
<feature type="transmembrane region" description="Helical" evidence="1">
    <location>
        <begin position="56"/>
        <end position="74"/>
    </location>
</feature>
<feature type="transmembrane region" description="Helical" evidence="1">
    <location>
        <begin position="21"/>
        <end position="44"/>
    </location>
</feature>
<organism evidence="2 3">
    <name type="scientific">Streptomyces vastus</name>
    <dbReference type="NCBI Taxonomy" id="285451"/>
    <lineage>
        <taxon>Bacteria</taxon>
        <taxon>Bacillati</taxon>
        <taxon>Actinomycetota</taxon>
        <taxon>Actinomycetes</taxon>
        <taxon>Kitasatosporales</taxon>
        <taxon>Streptomycetaceae</taxon>
        <taxon>Streptomyces</taxon>
    </lineage>
</organism>
<dbReference type="RefSeq" id="WP_344389097.1">
    <property type="nucleotide sequence ID" value="NZ_BAAASJ010000022.1"/>
</dbReference>
<comment type="caution">
    <text evidence="2">The sequence shown here is derived from an EMBL/GenBank/DDBJ whole genome shotgun (WGS) entry which is preliminary data.</text>
</comment>
<dbReference type="Proteomes" id="UP001500151">
    <property type="component" value="Unassembled WGS sequence"/>
</dbReference>
<evidence type="ECO:0000313" key="3">
    <source>
        <dbReference type="Proteomes" id="UP001500151"/>
    </source>
</evidence>